<dbReference type="AlphaFoldDB" id="A0AAE1HTD6"/>
<dbReference type="EMBL" id="JAHWGI010001260">
    <property type="protein sequence ID" value="KAK3926415.1"/>
    <property type="molecule type" value="Genomic_DNA"/>
</dbReference>
<evidence type="ECO:0000313" key="3">
    <source>
        <dbReference type="EMBL" id="KAK3926415.1"/>
    </source>
</evidence>
<feature type="region of interest" description="Disordered" evidence="1">
    <location>
        <begin position="321"/>
        <end position="355"/>
    </location>
</feature>
<reference evidence="3" key="1">
    <citation type="submission" date="2021-07" db="EMBL/GenBank/DDBJ databases">
        <authorList>
            <person name="Catto M.A."/>
            <person name="Jacobson A."/>
            <person name="Kennedy G."/>
            <person name="Labadie P."/>
            <person name="Hunt B.G."/>
            <person name="Srinivasan R."/>
        </authorList>
    </citation>
    <scope>NUCLEOTIDE SEQUENCE</scope>
    <source>
        <strain evidence="3">PL_HMW_Pooled</strain>
        <tissue evidence="3">Head</tissue>
    </source>
</reference>
<dbReference type="Pfam" id="PF21788">
    <property type="entry name" value="TNP-like_GBD"/>
    <property type="match status" value="1"/>
</dbReference>
<reference evidence="3" key="2">
    <citation type="journal article" date="2023" name="BMC Genomics">
        <title>Pest status, molecular evolution, and epigenetic factors derived from the genome assembly of Frankliniella fusca, a thysanopteran phytovirus vector.</title>
        <authorList>
            <person name="Catto M.A."/>
            <person name="Labadie P.E."/>
            <person name="Jacobson A.L."/>
            <person name="Kennedy G.G."/>
            <person name="Srinivasan R."/>
            <person name="Hunt B.G."/>
        </authorList>
    </citation>
    <scope>NUCLEOTIDE SEQUENCE</scope>
    <source>
        <tissue evidence="3">Head</tissue>
    </source>
</reference>
<proteinExistence type="predicted"/>
<dbReference type="InterPro" id="IPR048366">
    <property type="entry name" value="TNP-like_GBD"/>
</dbReference>
<dbReference type="Pfam" id="PF21787">
    <property type="entry name" value="TNP-like_RNaseH_N"/>
    <property type="match status" value="1"/>
</dbReference>
<evidence type="ECO:0000256" key="1">
    <source>
        <dbReference type="SAM" id="MobiDB-lite"/>
    </source>
</evidence>
<feature type="domain" description="C2H2-type" evidence="2">
    <location>
        <begin position="794"/>
        <end position="814"/>
    </location>
</feature>
<dbReference type="InterPro" id="IPR048367">
    <property type="entry name" value="TNP-like_RNaseH_C"/>
</dbReference>
<feature type="compositionally biased region" description="Polar residues" evidence="1">
    <location>
        <begin position="680"/>
        <end position="719"/>
    </location>
</feature>
<protein>
    <submittedName>
        <fullName evidence="3">DNA transposase</fullName>
    </submittedName>
</protein>
<evidence type="ECO:0000313" key="4">
    <source>
        <dbReference type="Proteomes" id="UP001219518"/>
    </source>
</evidence>
<accession>A0AAE1HTD6</accession>
<evidence type="ECO:0000259" key="2">
    <source>
        <dbReference type="PROSITE" id="PS00028"/>
    </source>
</evidence>
<dbReference type="Proteomes" id="UP001219518">
    <property type="component" value="Unassembled WGS sequence"/>
</dbReference>
<dbReference type="Pfam" id="PF21789">
    <property type="entry name" value="TNP-like_RNaseH_C"/>
    <property type="match status" value="1"/>
</dbReference>
<dbReference type="InterPro" id="IPR013087">
    <property type="entry name" value="Znf_C2H2_type"/>
</dbReference>
<comment type="caution">
    <text evidence="3">The sequence shown here is derived from an EMBL/GenBank/DDBJ whole genome shotgun (WGS) entry which is preliminary data.</text>
</comment>
<gene>
    <name evidence="3" type="ORF">KUF71_014632</name>
</gene>
<keyword evidence="4" id="KW-1185">Reference proteome</keyword>
<dbReference type="PANTHER" id="PTHR48257">
    <property type="match status" value="1"/>
</dbReference>
<dbReference type="PROSITE" id="PS00028">
    <property type="entry name" value="ZINC_FINGER_C2H2_1"/>
    <property type="match status" value="1"/>
</dbReference>
<feature type="region of interest" description="Disordered" evidence="1">
    <location>
        <begin position="615"/>
        <end position="634"/>
    </location>
</feature>
<dbReference type="PANTHER" id="PTHR48257:SF1">
    <property type="match status" value="1"/>
</dbReference>
<sequence>MEMALGVFLRNVLGLFRRKVDVKSIRKEIEDCYKKCRELQKNQVEEAINTLPKTQQQAVLACLAASKKKGPNGNRYSLDWMYEAMLMRIKSPRLYEHLRSHNILVLPSRTTLNRYMRKLHPAFGFQPQLFSVIKEKVSSYHEGARHGSLLIDEMKIAEGVTFDRHTKKTWGLVDLGEHTPHDQRNQIGDHVLEVIYQPFQGAWYQTLGCFLSKGNAKGDTLAKIILEGVALCEDAGLFVDAVVTDGATWNRNMWNKFGIDDESSSCEHPMDATNEESEKRRLWFLSDWCHLVKCTRNNICPIIPSKKKMVSKNKTNLVDMHEEDEDDPQNLHLDLDDNDHQHHQKGNKNKRLETDAEYKQRQEAALLKEFETPDGTIKRRHWTALYEAESLMAALHGIGAMTYVPNLTKDHVFPSGFRRMNVRLAYQFFSNSVATGMQYYRKQGNIVSLDDSEPTEIFIRRFNDLADSMNSRTPAGAYRRDSKHEQIIKDYIEYHKECLALSKRNGKKAFISESTDLGLLVTLRAAAELCDYLIDQCGFQYVMTSRFNQDAVEQFFGNIRSSLGPNTHPTAKMYAQVHRLLTVYSLVQPPKGSNVSGVGNLQSLISSEDLIAQSEKQREAGADPATGASPPTEYFRLEHSPASKAASKMGRKKSSSSKKGPTDQSSQEFGSPALGLAAPPNTSQGPAHQTRSRSRAQSQPKTSVSTTREVPKKSLQSQGTSKKKSKKVKEASVAATTVQHELDDNLYDELVADIEINLEDDENFIPASGLSVEASHSSTGLATSQIQSPTSYMCEMCSSVLTTKHGFEKHKMLHMIKEANSKRPSAETLQPLIESFTINSLKEILHEYGEEKKEFVQEILKTAELPENSDWNGFLQSISEPVLFRICKPTKMLPANQYEEQLVCLNQLLNDKQKFSNLLQQLMTLSLTFHSESLGKVVLYRLLSKLVDKVCTFVFSEMKPIQKDKEDRNVKVTFDAQETVAFEIHMKRLIQKYYVKGLSNGSKVWLARCACIRQRFVEGRDYGSGPTVEEIVSSNAWDEDEDGDFKIKLTSTTLNLFIGLESIIECLILQSTNVNSENVLNVLLNKNENAELLESWYTLTSPFLSETESLVFLKDIVSMICTLSLRLEVGKLRNIDSQQRIKKYALRTDLKRN</sequence>
<name>A0AAE1HTD6_9NEOP</name>
<dbReference type="InterPro" id="IPR048365">
    <property type="entry name" value="TNP-like_RNaseH_N"/>
</dbReference>
<feature type="region of interest" description="Disordered" evidence="1">
    <location>
        <begin position="640"/>
        <end position="731"/>
    </location>
</feature>
<organism evidence="3 4">
    <name type="scientific">Frankliniella fusca</name>
    <dbReference type="NCBI Taxonomy" id="407009"/>
    <lineage>
        <taxon>Eukaryota</taxon>
        <taxon>Metazoa</taxon>
        <taxon>Ecdysozoa</taxon>
        <taxon>Arthropoda</taxon>
        <taxon>Hexapoda</taxon>
        <taxon>Insecta</taxon>
        <taxon>Pterygota</taxon>
        <taxon>Neoptera</taxon>
        <taxon>Paraneoptera</taxon>
        <taxon>Thysanoptera</taxon>
        <taxon>Terebrantia</taxon>
        <taxon>Thripoidea</taxon>
        <taxon>Thripidae</taxon>
        <taxon>Frankliniella</taxon>
    </lineage>
</organism>